<evidence type="ECO:0000256" key="1">
    <source>
        <dbReference type="SAM" id="Phobius"/>
    </source>
</evidence>
<sequence>MREEIFWMILGMGIVTYIPRLLPLIALSTENWPDWLRRMLSRVPYAVLGALIFPGIMYAQETIWYGLLGGVVAFFISYRGAPLIVVVAGTILLLTGVNLVL</sequence>
<keyword evidence="1" id="KW-0472">Membrane</keyword>
<keyword evidence="1" id="KW-0812">Transmembrane</keyword>
<protein>
    <submittedName>
        <fullName evidence="2">Branched-chain amino acid transport protein</fullName>
    </submittedName>
</protein>
<reference evidence="3" key="1">
    <citation type="submission" date="2016-10" db="EMBL/GenBank/DDBJ databases">
        <authorList>
            <person name="Varghese N."/>
            <person name="Submissions S."/>
        </authorList>
    </citation>
    <scope>NUCLEOTIDE SEQUENCE [LARGE SCALE GENOMIC DNA]</scope>
    <source>
        <strain evidence="3">CGMCC 1.10369</strain>
    </source>
</reference>
<feature type="transmembrane region" description="Helical" evidence="1">
    <location>
        <begin position="39"/>
        <end position="60"/>
    </location>
</feature>
<dbReference type="STRING" id="745820.SAMN04488053_11548"/>
<dbReference type="OrthoDB" id="9811308at2"/>
<evidence type="ECO:0000313" key="2">
    <source>
        <dbReference type="EMBL" id="SDO49073.1"/>
    </source>
</evidence>
<accession>A0A1H0K031</accession>
<feature type="transmembrane region" description="Helical" evidence="1">
    <location>
        <begin position="6"/>
        <end position="27"/>
    </location>
</feature>
<organism evidence="2 3">
    <name type="scientific">Alkalicoccus daliensis</name>
    <dbReference type="NCBI Taxonomy" id="745820"/>
    <lineage>
        <taxon>Bacteria</taxon>
        <taxon>Bacillati</taxon>
        <taxon>Bacillota</taxon>
        <taxon>Bacilli</taxon>
        <taxon>Bacillales</taxon>
        <taxon>Bacillaceae</taxon>
        <taxon>Alkalicoccus</taxon>
    </lineage>
</organism>
<name>A0A1H0K031_9BACI</name>
<dbReference type="RefSeq" id="WP_090844006.1">
    <property type="nucleotide sequence ID" value="NZ_FNIL01000015.1"/>
</dbReference>
<dbReference type="EMBL" id="FNIL01000015">
    <property type="protein sequence ID" value="SDO49073.1"/>
    <property type="molecule type" value="Genomic_DNA"/>
</dbReference>
<dbReference type="Proteomes" id="UP000198778">
    <property type="component" value="Unassembled WGS sequence"/>
</dbReference>
<keyword evidence="1" id="KW-1133">Transmembrane helix</keyword>
<proteinExistence type="predicted"/>
<dbReference type="Pfam" id="PF05437">
    <property type="entry name" value="AzlD"/>
    <property type="match status" value="1"/>
</dbReference>
<dbReference type="AlphaFoldDB" id="A0A1H0K031"/>
<evidence type="ECO:0000313" key="3">
    <source>
        <dbReference type="Proteomes" id="UP000198778"/>
    </source>
</evidence>
<keyword evidence="3" id="KW-1185">Reference proteome</keyword>
<feature type="transmembrane region" description="Helical" evidence="1">
    <location>
        <begin position="80"/>
        <end position="100"/>
    </location>
</feature>
<dbReference type="InterPro" id="IPR008407">
    <property type="entry name" value="Brnchd-chn_aa_trnsp_AzlD"/>
</dbReference>
<gene>
    <name evidence="2" type="ORF">SAMN04488053_11548</name>
</gene>